<proteinExistence type="inferred from homology"/>
<comment type="function">
    <text evidence="1">Is involved in generating a small heat-stable compound (Nod), an acylated oligomer of N-acetylglucosamine, that stimulates mitosis in various plant protoplasts.</text>
</comment>
<evidence type="ECO:0000256" key="1">
    <source>
        <dbReference type="ARBA" id="ARBA00003236"/>
    </source>
</evidence>
<dbReference type="SUPFAM" id="SSF88713">
    <property type="entry name" value="Glycoside hydrolase/deacetylase"/>
    <property type="match status" value="1"/>
</dbReference>
<dbReference type="GO" id="GO:0005975">
    <property type="term" value="P:carbohydrate metabolic process"/>
    <property type="evidence" value="ECO:0007669"/>
    <property type="project" value="InterPro"/>
</dbReference>
<sequence>MLISLDFELMWGVRDHATRATYGANVLGERHAIPAMLKIFTEFGVRATWASVGMALAATKEELIESSPALRPTYKNPLLSSYKYFDEVGKNESIDPYYLGASLIKTIKETEGQEIGSHTFSHYYCLEPGQTVEQFAADMTAAQSIAERNGLSLKSFVFPRNQRSEEHLNILHQKGVRVFRGNEASWIHKASPGVKQPALQRIARLTDHYLNLSGQNVSLPKKHAEMIDVPASRFLRPFSRRMAPIDPLRLRRITNAMTHAAKTGQIFHLWWHPHNFGVDVQQNTAFLRQVLGHFRNLSDQFGMVSLNMGDFA</sequence>
<comment type="caution">
    <text evidence="6">The sequence shown here is derived from an EMBL/GenBank/DDBJ whole genome shotgun (WGS) entry which is preliminary data.</text>
</comment>
<keyword evidence="7" id="KW-1185">Reference proteome</keyword>
<evidence type="ECO:0000256" key="3">
    <source>
        <dbReference type="ARBA" id="ARBA00020071"/>
    </source>
</evidence>
<dbReference type="InterPro" id="IPR011330">
    <property type="entry name" value="Glyco_hydro/deAcase_b/a-brl"/>
</dbReference>
<protein>
    <recommendedName>
        <fullName evidence="3">Chitooligosaccharide deacetylase</fullName>
    </recommendedName>
    <alternativeName>
        <fullName evidence="4">Nodulation protein B</fullName>
    </alternativeName>
</protein>
<gene>
    <name evidence="6" type="ORF">VW35_08935</name>
</gene>
<dbReference type="Gene3D" id="3.20.20.370">
    <property type="entry name" value="Glycoside hydrolase/deacetylase"/>
    <property type="match status" value="1"/>
</dbReference>
<dbReference type="STRING" id="361041.VW35_08935"/>
<reference evidence="6 7" key="1">
    <citation type="submission" date="2015-03" db="EMBL/GenBank/DDBJ databases">
        <authorList>
            <person name="Hassan Y.I."/>
            <person name="Lepp D."/>
            <person name="Zhou T."/>
        </authorList>
    </citation>
    <scope>NUCLEOTIDE SEQUENCE [LARGE SCALE GENOMIC DNA]</scope>
    <source>
        <strain evidence="6 7">GH2-10</strain>
    </source>
</reference>
<dbReference type="GO" id="GO:0016810">
    <property type="term" value="F:hydrolase activity, acting on carbon-nitrogen (but not peptide) bonds"/>
    <property type="evidence" value="ECO:0007669"/>
    <property type="project" value="InterPro"/>
</dbReference>
<feature type="domain" description="NodB homology" evidence="5">
    <location>
        <begin position="30"/>
        <end position="178"/>
    </location>
</feature>
<dbReference type="InterPro" id="IPR002509">
    <property type="entry name" value="NODB_dom"/>
</dbReference>
<evidence type="ECO:0000256" key="4">
    <source>
        <dbReference type="ARBA" id="ARBA00032976"/>
    </source>
</evidence>
<evidence type="ECO:0000256" key="2">
    <source>
        <dbReference type="ARBA" id="ARBA00010973"/>
    </source>
</evidence>
<dbReference type="Pfam" id="PF01522">
    <property type="entry name" value="Polysacc_deac_1"/>
    <property type="match status" value="1"/>
</dbReference>
<organism evidence="6 7">
    <name type="scientific">Devosia soli</name>
    <dbReference type="NCBI Taxonomy" id="361041"/>
    <lineage>
        <taxon>Bacteria</taxon>
        <taxon>Pseudomonadati</taxon>
        <taxon>Pseudomonadota</taxon>
        <taxon>Alphaproteobacteria</taxon>
        <taxon>Hyphomicrobiales</taxon>
        <taxon>Devosiaceae</taxon>
        <taxon>Devosia</taxon>
    </lineage>
</organism>
<dbReference type="AlphaFoldDB" id="A0A0F5LAU0"/>
<name>A0A0F5LAU0_9HYPH</name>
<dbReference type="CDD" id="cd10929">
    <property type="entry name" value="CE4_u5"/>
    <property type="match status" value="1"/>
</dbReference>
<dbReference type="Proteomes" id="UP000033514">
    <property type="component" value="Unassembled WGS sequence"/>
</dbReference>
<accession>A0A0F5LAU0</accession>
<dbReference type="PATRIC" id="fig|361041.3.peg.1137"/>
<dbReference type="EMBL" id="LAJG01000015">
    <property type="protein sequence ID" value="KKB79304.1"/>
    <property type="molecule type" value="Genomic_DNA"/>
</dbReference>
<evidence type="ECO:0000313" key="6">
    <source>
        <dbReference type="EMBL" id="KKB79304.1"/>
    </source>
</evidence>
<evidence type="ECO:0000313" key="7">
    <source>
        <dbReference type="Proteomes" id="UP000033514"/>
    </source>
</evidence>
<evidence type="ECO:0000259" key="5">
    <source>
        <dbReference type="Pfam" id="PF01522"/>
    </source>
</evidence>
<comment type="similarity">
    <text evidence="2">Belongs to the polysaccharide deacetylase family.</text>
</comment>